<feature type="transmembrane region" description="Helical" evidence="2">
    <location>
        <begin position="120"/>
        <end position="140"/>
    </location>
</feature>
<comment type="caution">
    <text evidence="4">The sequence shown here is derived from an EMBL/GenBank/DDBJ whole genome shotgun (WGS) entry which is preliminary data.</text>
</comment>
<dbReference type="InterPro" id="IPR048567">
    <property type="entry name" value="CyanoTRADDas_TM"/>
</dbReference>
<dbReference type="Pfam" id="PF20712">
    <property type="entry name" value="CyanoTRADDas_TM"/>
    <property type="match status" value="1"/>
</dbReference>
<feature type="compositionally biased region" description="Low complexity" evidence="1">
    <location>
        <begin position="49"/>
        <end position="65"/>
    </location>
</feature>
<feature type="region of interest" description="Disordered" evidence="1">
    <location>
        <begin position="216"/>
        <end position="241"/>
    </location>
</feature>
<keyword evidence="5" id="KW-1185">Reference proteome</keyword>
<protein>
    <recommendedName>
        <fullName evidence="3">Cyanobacterial TRADD-N associated 2 transmembrane domain-containing protein</fullName>
    </recommendedName>
</protein>
<evidence type="ECO:0000313" key="5">
    <source>
        <dbReference type="Proteomes" id="UP000442707"/>
    </source>
</evidence>
<dbReference type="Proteomes" id="UP000442707">
    <property type="component" value="Unassembled WGS sequence"/>
</dbReference>
<sequence length="241" mass="25287">MTFTTLAASSLATAGGEAWKSALERLRSRQSANEPQNGGPSSRGHDADGSPSAPDGADDAPAPAASPSQAALSALLEEYYTKVGRRADVSFFAAIAAAVLGYLIITAGILVGIYHSDDTVLAVVTTASGIFSQVLSFFFFRNRAEERKMMIQALGDLRQDAERDARASRALELVCQVQQHQLRDNLAAAIALELSGVSPDLKNLHSSLQLFATHTAPAHSNGHAPSDPPPPATAQPTDQPA</sequence>
<keyword evidence="2" id="KW-0472">Membrane</keyword>
<feature type="domain" description="Cyanobacterial TRADD-N associated 2 transmembrane" evidence="3">
    <location>
        <begin position="85"/>
        <end position="150"/>
    </location>
</feature>
<gene>
    <name evidence="4" type="ORF">F7R91_20685</name>
</gene>
<dbReference type="RefSeq" id="WP_150950570.1">
    <property type="nucleotide sequence ID" value="NZ_VZRB01000014.1"/>
</dbReference>
<keyword evidence="2" id="KW-1133">Transmembrane helix</keyword>
<name>A0A6H9V0B6_9ACTN</name>
<evidence type="ECO:0000259" key="3">
    <source>
        <dbReference type="Pfam" id="PF20712"/>
    </source>
</evidence>
<feature type="compositionally biased region" description="Polar residues" evidence="1">
    <location>
        <begin position="29"/>
        <end position="40"/>
    </location>
</feature>
<organism evidence="4 5">
    <name type="scientific">Streptomyces luteolifulvus</name>
    <dbReference type="NCBI Taxonomy" id="2615112"/>
    <lineage>
        <taxon>Bacteria</taxon>
        <taxon>Bacillati</taxon>
        <taxon>Actinomycetota</taxon>
        <taxon>Actinomycetes</taxon>
        <taxon>Kitasatosporales</taxon>
        <taxon>Streptomycetaceae</taxon>
        <taxon>Streptomyces</taxon>
    </lineage>
</organism>
<feature type="region of interest" description="Disordered" evidence="1">
    <location>
        <begin position="24"/>
        <end position="65"/>
    </location>
</feature>
<accession>A0A6H9V0B6</accession>
<reference evidence="4 5" key="1">
    <citation type="submission" date="2019-09" db="EMBL/GenBank/DDBJ databases">
        <title>Screening of Novel Bioactive Compounds from Soil-Associated.</title>
        <authorList>
            <person name="Zhao S."/>
        </authorList>
    </citation>
    <scope>NUCLEOTIDE SEQUENCE [LARGE SCALE GENOMIC DNA]</scope>
    <source>
        <strain evidence="4 5">HIT-DPA4</strain>
    </source>
</reference>
<feature type="transmembrane region" description="Helical" evidence="2">
    <location>
        <begin position="91"/>
        <end position="114"/>
    </location>
</feature>
<evidence type="ECO:0000313" key="4">
    <source>
        <dbReference type="EMBL" id="KAB1144665.1"/>
    </source>
</evidence>
<dbReference type="EMBL" id="VZRB01000014">
    <property type="protein sequence ID" value="KAB1144665.1"/>
    <property type="molecule type" value="Genomic_DNA"/>
</dbReference>
<dbReference type="AlphaFoldDB" id="A0A6H9V0B6"/>
<evidence type="ECO:0000256" key="2">
    <source>
        <dbReference type="SAM" id="Phobius"/>
    </source>
</evidence>
<evidence type="ECO:0000256" key="1">
    <source>
        <dbReference type="SAM" id="MobiDB-lite"/>
    </source>
</evidence>
<proteinExistence type="predicted"/>
<keyword evidence="2" id="KW-0812">Transmembrane</keyword>